<keyword evidence="2" id="KW-1185">Reference proteome</keyword>
<reference evidence="1 2" key="1">
    <citation type="journal article" date="2024" name="IMA Fungus">
        <title>IMA Genome - F19 : A genome assembly and annotation guide to empower mycologists, including annotated draft genome sequences of Ceratocystis pirilliformis, Diaporthe australafricana, Fusarium ophioides, Paecilomyces lecythidis, and Sporothrix stenoceras.</title>
        <authorList>
            <person name="Aylward J."/>
            <person name="Wilson A.M."/>
            <person name="Visagie C.M."/>
            <person name="Spraker J."/>
            <person name="Barnes I."/>
            <person name="Buitendag C."/>
            <person name="Ceriani C."/>
            <person name="Del Mar Angel L."/>
            <person name="du Plessis D."/>
            <person name="Fuchs T."/>
            <person name="Gasser K."/>
            <person name="Kramer D."/>
            <person name="Li W."/>
            <person name="Munsamy K."/>
            <person name="Piso A."/>
            <person name="Price J.L."/>
            <person name="Sonnekus B."/>
            <person name="Thomas C."/>
            <person name="van der Nest A."/>
            <person name="van Dijk A."/>
            <person name="van Heerden A."/>
            <person name="van Vuuren N."/>
            <person name="Yilmaz N."/>
            <person name="Duong T.A."/>
            <person name="van der Merwe N.A."/>
            <person name="Wingfield M.J."/>
            <person name="Wingfield B.D."/>
        </authorList>
    </citation>
    <scope>NUCLEOTIDE SEQUENCE [LARGE SCALE GENOMIC DNA]</scope>
    <source>
        <strain evidence="1 2">CMW 18300</strain>
    </source>
</reference>
<gene>
    <name evidence="1" type="ORF">Daus18300_010044</name>
</gene>
<dbReference type="Proteomes" id="UP001583177">
    <property type="component" value="Unassembled WGS sequence"/>
</dbReference>
<dbReference type="Gene3D" id="3.10.129.10">
    <property type="entry name" value="Hotdog Thioesterase"/>
    <property type="match status" value="1"/>
</dbReference>
<proteinExistence type="predicted"/>
<dbReference type="EMBL" id="JAWRVE010000107">
    <property type="protein sequence ID" value="KAL1858163.1"/>
    <property type="molecule type" value="Genomic_DNA"/>
</dbReference>
<protein>
    <submittedName>
        <fullName evidence="1">Uncharacterized protein</fullName>
    </submittedName>
</protein>
<accession>A0ABR3WBX8</accession>
<dbReference type="Pfam" id="PF13279">
    <property type="entry name" value="4HBT_2"/>
    <property type="match status" value="1"/>
</dbReference>
<evidence type="ECO:0000313" key="2">
    <source>
        <dbReference type="Proteomes" id="UP001583177"/>
    </source>
</evidence>
<dbReference type="SUPFAM" id="SSF54637">
    <property type="entry name" value="Thioesterase/thiol ester dehydrase-isomerase"/>
    <property type="match status" value="1"/>
</dbReference>
<sequence length="146" mass="16939">MHSQYLHFLGACFHRFVEGYDEWLSEKEYDDMIHARTMIPVVRKYELDLRRQVKYPDSLIAAHRQDRIEPTRNNGTTCLFSLKQQAIVALVKGSVTYVNVKTGRPVDIRTLGGGWPALYNGLIQMSERSNALKEEWESKNPIKSRI</sequence>
<name>A0ABR3WBX8_9PEZI</name>
<organism evidence="1 2">
    <name type="scientific">Diaporthe australafricana</name>
    <dbReference type="NCBI Taxonomy" id="127596"/>
    <lineage>
        <taxon>Eukaryota</taxon>
        <taxon>Fungi</taxon>
        <taxon>Dikarya</taxon>
        <taxon>Ascomycota</taxon>
        <taxon>Pezizomycotina</taxon>
        <taxon>Sordariomycetes</taxon>
        <taxon>Sordariomycetidae</taxon>
        <taxon>Diaporthales</taxon>
        <taxon>Diaporthaceae</taxon>
        <taxon>Diaporthe</taxon>
    </lineage>
</organism>
<dbReference type="InterPro" id="IPR029069">
    <property type="entry name" value="HotDog_dom_sf"/>
</dbReference>
<evidence type="ECO:0000313" key="1">
    <source>
        <dbReference type="EMBL" id="KAL1858163.1"/>
    </source>
</evidence>
<comment type="caution">
    <text evidence="1">The sequence shown here is derived from an EMBL/GenBank/DDBJ whole genome shotgun (WGS) entry which is preliminary data.</text>
</comment>